<dbReference type="SUPFAM" id="SSF52540">
    <property type="entry name" value="P-loop containing nucleoside triphosphate hydrolases"/>
    <property type="match status" value="2"/>
</dbReference>
<dbReference type="InterPro" id="IPR038718">
    <property type="entry name" value="SNF2-like_sf"/>
</dbReference>
<keyword evidence="6" id="KW-0227">DNA damage</keyword>
<dbReference type="GO" id="GO:0000724">
    <property type="term" value="P:double-strand break repair via homologous recombination"/>
    <property type="evidence" value="ECO:0007669"/>
    <property type="project" value="TreeGrafter"/>
</dbReference>
<dbReference type="InterPro" id="IPR000330">
    <property type="entry name" value="SNF2_N"/>
</dbReference>
<dbReference type="InterPro" id="IPR014001">
    <property type="entry name" value="Helicase_ATP-bd"/>
</dbReference>
<evidence type="ECO:0000256" key="5">
    <source>
        <dbReference type="ARBA" id="ARBA00022741"/>
    </source>
</evidence>
<dbReference type="EMBL" id="LT598469">
    <property type="protein sequence ID" value="SCU99791.1"/>
    <property type="molecule type" value="Genomic_DNA"/>
</dbReference>
<evidence type="ECO:0000256" key="23">
    <source>
        <dbReference type="SAM" id="MobiDB-lite"/>
    </source>
</evidence>
<feature type="compositionally biased region" description="Polar residues" evidence="23">
    <location>
        <begin position="156"/>
        <end position="176"/>
    </location>
</feature>
<reference evidence="26 27" key="1">
    <citation type="submission" date="2016-03" db="EMBL/GenBank/DDBJ databases">
        <authorList>
            <person name="Devillers H."/>
        </authorList>
    </citation>
    <scope>NUCLEOTIDE SEQUENCE [LARGE SCALE GENOMIC DNA]</scope>
    <source>
        <strain evidence="26">CBS 11717</strain>
    </source>
</reference>
<dbReference type="InterPro" id="IPR001650">
    <property type="entry name" value="Helicase_C-like"/>
</dbReference>
<gene>
    <name evidence="26" type="ORF">LAMI_0G00848G</name>
</gene>
<evidence type="ECO:0000256" key="15">
    <source>
        <dbReference type="ARBA" id="ARBA00023254"/>
    </source>
</evidence>
<dbReference type="InterPro" id="IPR027417">
    <property type="entry name" value="P-loop_NTPase"/>
</dbReference>
<keyword evidence="27" id="KW-1185">Reference proteome</keyword>
<name>A0A1G4K7A4_9SACH</name>
<evidence type="ECO:0000256" key="17">
    <source>
        <dbReference type="ARBA" id="ARBA00060154"/>
    </source>
</evidence>
<evidence type="ECO:0000256" key="16">
    <source>
        <dbReference type="ARBA" id="ARBA00047995"/>
    </source>
</evidence>
<dbReference type="Gene3D" id="1.20.120.850">
    <property type="entry name" value="SWI2/SNF2 ATPases, N-terminal domain"/>
    <property type="match status" value="1"/>
</dbReference>
<dbReference type="PROSITE" id="PS51194">
    <property type="entry name" value="HELICASE_CTER"/>
    <property type="match status" value="1"/>
</dbReference>
<keyword evidence="10" id="KW-0832">Ubl conjugation</keyword>
<evidence type="ECO:0000259" key="24">
    <source>
        <dbReference type="PROSITE" id="PS51192"/>
    </source>
</evidence>
<evidence type="ECO:0000256" key="1">
    <source>
        <dbReference type="ARBA" id="ARBA00004123"/>
    </source>
</evidence>
<dbReference type="EC" id="3.6.4.12" evidence="3"/>
<evidence type="ECO:0000256" key="9">
    <source>
        <dbReference type="ARBA" id="ARBA00022840"/>
    </source>
</evidence>
<evidence type="ECO:0000256" key="10">
    <source>
        <dbReference type="ARBA" id="ARBA00022843"/>
    </source>
</evidence>
<evidence type="ECO:0000256" key="18">
    <source>
        <dbReference type="ARBA" id="ARBA00065350"/>
    </source>
</evidence>
<feature type="region of interest" description="Disordered" evidence="23">
    <location>
        <begin position="1"/>
        <end position="47"/>
    </location>
</feature>
<dbReference type="GO" id="GO:0005634">
    <property type="term" value="C:nucleus"/>
    <property type="evidence" value="ECO:0007669"/>
    <property type="project" value="UniProtKB-SubCell"/>
</dbReference>
<protein>
    <recommendedName>
        <fullName evidence="19">DNA repair and recombination protein RDH54</fullName>
        <ecNumber evidence="3">3.6.4.12</ecNumber>
    </recommendedName>
    <alternativeName>
        <fullName evidence="22">RAD homolog 54</fullName>
    </alternativeName>
    <alternativeName>
        <fullName evidence="21">Recombination factor TID1</fullName>
    </alternativeName>
    <alternativeName>
        <fullName evidence="20">Two hybrid interaction with DMC1 protein 1</fullName>
    </alternativeName>
</protein>
<dbReference type="GO" id="GO:0007131">
    <property type="term" value="P:reciprocal meiotic recombination"/>
    <property type="evidence" value="ECO:0007669"/>
    <property type="project" value="TreeGrafter"/>
</dbReference>
<evidence type="ECO:0000256" key="21">
    <source>
        <dbReference type="ARBA" id="ARBA00077864"/>
    </source>
</evidence>
<proteinExistence type="inferred from homology"/>
<dbReference type="GO" id="GO:0003677">
    <property type="term" value="F:DNA binding"/>
    <property type="evidence" value="ECO:0007669"/>
    <property type="project" value="UniProtKB-KW"/>
</dbReference>
<accession>A0A1G4K7A4</accession>
<keyword evidence="9" id="KW-0067">ATP-binding</keyword>
<dbReference type="InterPro" id="IPR049730">
    <property type="entry name" value="SNF2/RAD54-like_C"/>
</dbReference>
<keyword evidence="4" id="KW-1017">Isopeptide bond</keyword>
<keyword evidence="5" id="KW-0547">Nucleotide-binding</keyword>
<evidence type="ECO:0000313" key="26">
    <source>
        <dbReference type="EMBL" id="SCU99791.1"/>
    </source>
</evidence>
<dbReference type="PANTHER" id="PTHR45629">
    <property type="entry name" value="SNF2/RAD54 FAMILY MEMBER"/>
    <property type="match status" value="1"/>
</dbReference>
<evidence type="ECO:0000313" key="27">
    <source>
        <dbReference type="Proteomes" id="UP000191024"/>
    </source>
</evidence>
<feature type="region of interest" description="Disordered" evidence="23">
    <location>
        <begin position="151"/>
        <end position="176"/>
    </location>
</feature>
<organism evidence="26 27">
    <name type="scientific">Lachancea mirantina</name>
    <dbReference type="NCBI Taxonomy" id="1230905"/>
    <lineage>
        <taxon>Eukaryota</taxon>
        <taxon>Fungi</taxon>
        <taxon>Dikarya</taxon>
        <taxon>Ascomycota</taxon>
        <taxon>Saccharomycotina</taxon>
        <taxon>Saccharomycetes</taxon>
        <taxon>Saccharomycetales</taxon>
        <taxon>Saccharomycetaceae</taxon>
        <taxon>Lachancea</taxon>
    </lineage>
</organism>
<dbReference type="GO" id="GO:0015616">
    <property type="term" value="F:DNA translocase activity"/>
    <property type="evidence" value="ECO:0007669"/>
    <property type="project" value="TreeGrafter"/>
</dbReference>
<dbReference type="Pfam" id="PF00176">
    <property type="entry name" value="SNF2-rel_dom"/>
    <property type="match status" value="1"/>
</dbReference>
<feature type="domain" description="Helicase C-terminal" evidence="25">
    <location>
        <begin position="604"/>
        <end position="770"/>
    </location>
</feature>
<dbReference type="CDD" id="cd18004">
    <property type="entry name" value="DEXHc_RAD54"/>
    <property type="match status" value="1"/>
</dbReference>
<keyword evidence="15" id="KW-0469">Meiosis</keyword>
<evidence type="ECO:0000256" key="8">
    <source>
        <dbReference type="ARBA" id="ARBA00022806"/>
    </source>
</evidence>
<evidence type="ECO:0000256" key="11">
    <source>
        <dbReference type="ARBA" id="ARBA00023125"/>
    </source>
</evidence>
<evidence type="ECO:0000256" key="2">
    <source>
        <dbReference type="ARBA" id="ARBA00007025"/>
    </source>
</evidence>
<keyword evidence="8" id="KW-0347">Helicase</keyword>
<feature type="domain" description="Helicase ATP-binding" evidence="24">
    <location>
        <begin position="275"/>
        <end position="462"/>
    </location>
</feature>
<comment type="similarity">
    <text evidence="2">Belongs to the SNF2/RAD54 helicase family.</text>
</comment>
<dbReference type="Proteomes" id="UP000191024">
    <property type="component" value="Chromosome G"/>
</dbReference>
<dbReference type="Pfam" id="PF00271">
    <property type="entry name" value="Helicase_C"/>
    <property type="match status" value="1"/>
</dbReference>
<evidence type="ECO:0000256" key="14">
    <source>
        <dbReference type="ARBA" id="ARBA00023242"/>
    </source>
</evidence>
<dbReference type="Gene3D" id="3.40.50.300">
    <property type="entry name" value="P-loop containing nucleotide triphosphate hydrolases"/>
    <property type="match status" value="1"/>
</dbReference>
<dbReference type="SMART" id="SM00490">
    <property type="entry name" value="HELICc"/>
    <property type="match status" value="1"/>
</dbReference>
<sequence length="900" mass="100251">MKPYQNKPFKRPRPLSSLGEAPSQVMNPKLDSNRGNGGATKEQSVTHQNPSTAFYTMTYRKKSMKKNKTWDGDGYGIESSPGVLKFYSDAGKKLGTAAIKDRDILFDTVFPSSGQEFQLDYCITSTDELQAVQQILKVAGPLAAAQCGKKDELPSLKSQRPSSRCVPTTLGSSVTSSKPPIFPRFKSAMKGSENGARKNAASSGKYLPLHDPSTVENALVMNKLGTALVDVVVDPLLSRFLRPHQRIGVKFLYDCVMQLSRPDGLEDDATEGRILGLDSDLQGCILADEMGLGKTLMAITLIWTLLKQAPRPTSPLTQKGYTTHGVVDKVLIVCPVTLISNWKNEFSKWLNLNRIGVLTLSSKNTTDKDKSDVRNFFKIPRTFQVLILGYEKLHSVYSELEESRSDIGLLICDEGHRLKNSQSKTLIALTNLDVSRKVLLSGTPIQNDLTEFYTIINFVNPGVLGSFSNFKRKFINSIYLARDVKNRLNPYILERGDERSKELLDITKKFILRRTQDILEKYLPPKTDAVVFCKPQKAQIQAFQAAFAQSNFDFDQITFKSSLALITLFKKICNFPSLISSSHLPRGPQMIGSSRKDESGKFRVLTALISEISKIKPDEKVVIVSNYTQTLDVIQSWLTSEGFTFLRLDGATPNKLRQQMVDSFNNTPVFCFLLSAKSGGVGLNLTGASRLILFDNDWNPSVDLQAMSRIHRDGQKKHCYIYRLLTTGCIDEKIFQRQLMKHNLSKKFLGDGTSGAGESDDNVFEIEDLKDLFTVHETTVCNTHELICSCDGSDTVNVEDFKTASVIELQEEKPYFQLDGWTSALELQQNLENSEASNLKKMSAILGSLLKSYIHINPKKVKVDGDQILNSAMESSDQDITFVLLKNSNAGKKSDVSAEI</sequence>
<dbReference type="STRING" id="1230905.A0A1G4K7A4"/>
<evidence type="ECO:0000256" key="7">
    <source>
        <dbReference type="ARBA" id="ARBA00022801"/>
    </source>
</evidence>
<dbReference type="Gene3D" id="3.40.50.10810">
    <property type="entry name" value="Tandem AAA-ATPase domain"/>
    <property type="match status" value="1"/>
</dbReference>
<dbReference type="AlphaFoldDB" id="A0A1G4K7A4"/>
<keyword evidence="7" id="KW-0378">Hydrolase</keyword>
<comment type="function">
    <text evidence="17">Involved in the recombinational repair of double-strand breaks (DSB) in DNA during mitosis and meiosis. Has DNA dependent ATPase activity. Promotes D-loop (displacement loop) formation with RAD51 recombinase. Modifies the topology of double-stranded DNA during the D-loop reaction to facilitate the invasion of the homologous duplex molecule by the initiating single-stranded DNA substrate. Required for adaptation from G2/M checkpoint arrest induced by a double strand break, by participating in monitoring the extent of single-stranded DNA produced by resection of DNA ends. This role is distinct from its roles in recombination. Promotes colocalization of RAD51 and DMC1 during meiotic recombination. Involved in crossover interference.</text>
</comment>
<evidence type="ECO:0000256" key="12">
    <source>
        <dbReference type="ARBA" id="ARBA00023172"/>
    </source>
</evidence>
<keyword evidence="11" id="KW-0238">DNA-binding</keyword>
<keyword evidence="12" id="KW-0233">DNA recombination</keyword>
<dbReference type="FunFam" id="3.40.50.10810:FF:000058">
    <property type="entry name" value="RDH54p DNA-dependent ATPase"/>
    <property type="match status" value="1"/>
</dbReference>
<dbReference type="SMART" id="SM00487">
    <property type="entry name" value="DEXDc"/>
    <property type="match status" value="1"/>
</dbReference>
<evidence type="ECO:0000259" key="25">
    <source>
        <dbReference type="PROSITE" id="PS51194"/>
    </source>
</evidence>
<dbReference type="GO" id="GO:0005524">
    <property type="term" value="F:ATP binding"/>
    <property type="evidence" value="ECO:0007669"/>
    <property type="project" value="InterPro"/>
</dbReference>
<comment type="catalytic activity">
    <reaction evidence="16">
        <text>ATP + H2O = ADP + phosphate + H(+)</text>
        <dbReference type="Rhea" id="RHEA:13065"/>
        <dbReference type="ChEBI" id="CHEBI:15377"/>
        <dbReference type="ChEBI" id="CHEBI:15378"/>
        <dbReference type="ChEBI" id="CHEBI:30616"/>
        <dbReference type="ChEBI" id="CHEBI:43474"/>
        <dbReference type="ChEBI" id="CHEBI:456216"/>
        <dbReference type="EC" id="3.6.4.12"/>
    </reaction>
</comment>
<dbReference type="PROSITE" id="PS51192">
    <property type="entry name" value="HELICASE_ATP_BIND_1"/>
    <property type="match status" value="1"/>
</dbReference>
<comment type="subcellular location">
    <subcellularLocation>
        <location evidence="1">Nucleus</location>
    </subcellularLocation>
</comment>
<keyword evidence="14" id="KW-0539">Nucleus</keyword>
<evidence type="ECO:0000256" key="6">
    <source>
        <dbReference type="ARBA" id="ARBA00022763"/>
    </source>
</evidence>
<dbReference type="PANTHER" id="PTHR45629:SF7">
    <property type="entry name" value="DNA EXCISION REPAIR PROTEIN ERCC-6-RELATED"/>
    <property type="match status" value="1"/>
</dbReference>
<dbReference type="CDD" id="cd18793">
    <property type="entry name" value="SF2_C_SNF"/>
    <property type="match status" value="1"/>
</dbReference>
<comment type="subunit">
    <text evidence="18">Interacts with RAD51 and DMC1.</text>
</comment>
<dbReference type="InterPro" id="IPR050496">
    <property type="entry name" value="SNF2_RAD54_helicase_repair"/>
</dbReference>
<evidence type="ECO:0000256" key="22">
    <source>
        <dbReference type="ARBA" id="ARBA00082011"/>
    </source>
</evidence>
<evidence type="ECO:0000256" key="4">
    <source>
        <dbReference type="ARBA" id="ARBA00022499"/>
    </source>
</evidence>
<dbReference type="OrthoDB" id="413460at2759"/>
<dbReference type="GO" id="GO:0003678">
    <property type="term" value="F:DNA helicase activity"/>
    <property type="evidence" value="ECO:0007669"/>
    <property type="project" value="UniProtKB-EC"/>
</dbReference>
<evidence type="ECO:0000256" key="19">
    <source>
        <dbReference type="ARBA" id="ARBA00072543"/>
    </source>
</evidence>
<evidence type="ECO:0000256" key="20">
    <source>
        <dbReference type="ARBA" id="ARBA00076096"/>
    </source>
</evidence>
<keyword evidence="13" id="KW-0234">DNA repair</keyword>
<evidence type="ECO:0000256" key="3">
    <source>
        <dbReference type="ARBA" id="ARBA00012551"/>
    </source>
</evidence>
<dbReference type="GO" id="GO:0016787">
    <property type="term" value="F:hydrolase activity"/>
    <property type="evidence" value="ECO:0007669"/>
    <property type="project" value="UniProtKB-KW"/>
</dbReference>
<evidence type="ECO:0000256" key="13">
    <source>
        <dbReference type="ARBA" id="ARBA00023204"/>
    </source>
</evidence>